<feature type="compositionally biased region" description="Basic and acidic residues" evidence="1">
    <location>
        <begin position="225"/>
        <end position="239"/>
    </location>
</feature>
<reference evidence="2 3" key="1">
    <citation type="submission" date="2024-06" db="EMBL/GenBank/DDBJ databases">
        <title>Genomics of switchgrass bacterial isolates.</title>
        <authorList>
            <person name="Shade A."/>
        </authorList>
    </citation>
    <scope>NUCLEOTIDE SEQUENCE [LARGE SCALE GENOMIC DNA]</scope>
    <source>
        <strain evidence="2 3">PvP084</strain>
    </source>
</reference>
<feature type="region of interest" description="Disordered" evidence="1">
    <location>
        <begin position="208"/>
        <end position="239"/>
    </location>
</feature>
<protein>
    <submittedName>
        <fullName evidence="2">Uncharacterized protein</fullName>
    </submittedName>
</protein>
<keyword evidence="3" id="KW-1185">Reference proteome</keyword>
<evidence type="ECO:0000256" key="1">
    <source>
        <dbReference type="SAM" id="MobiDB-lite"/>
    </source>
</evidence>
<gene>
    <name evidence="2" type="ORF">ABIC20_006040</name>
</gene>
<dbReference type="EMBL" id="JBEPNW010000002">
    <property type="protein sequence ID" value="MET3868731.1"/>
    <property type="molecule type" value="Genomic_DNA"/>
</dbReference>
<dbReference type="Proteomes" id="UP001549119">
    <property type="component" value="Unassembled WGS sequence"/>
</dbReference>
<comment type="caution">
    <text evidence="2">The sequence shown here is derived from an EMBL/GenBank/DDBJ whole genome shotgun (WGS) entry which is preliminary data.</text>
</comment>
<name>A0ABV2NQM3_9HYPH</name>
<accession>A0ABV2NQM3</accession>
<feature type="region of interest" description="Disordered" evidence="1">
    <location>
        <begin position="1"/>
        <end position="23"/>
    </location>
</feature>
<evidence type="ECO:0000313" key="3">
    <source>
        <dbReference type="Proteomes" id="UP001549119"/>
    </source>
</evidence>
<feature type="region of interest" description="Disordered" evidence="1">
    <location>
        <begin position="37"/>
        <end position="99"/>
    </location>
</feature>
<feature type="compositionally biased region" description="Low complexity" evidence="1">
    <location>
        <begin position="52"/>
        <end position="74"/>
    </location>
</feature>
<organism evidence="2 3">
    <name type="scientific">Methylobacterium radiotolerans</name>
    <dbReference type="NCBI Taxonomy" id="31998"/>
    <lineage>
        <taxon>Bacteria</taxon>
        <taxon>Pseudomonadati</taxon>
        <taxon>Pseudomonadota</taxon>
        <taxon>Alphaproteobacteria</taxon>
        <taxon>Hyphomicrobiales</taxon>
        <taxon>Methylobacteriaceae</taxon>
        <taxon>Methylobacterium</taxon>
    </lineage>
</organism>
<feature type="compositionally biased region" description="Basic residues" evidence="1">
    <location>
        <begin position="75"/>
        <end position="86"/>
    </location>
</feature>
<proteinExistence type="predicted"/>
<sequence length="239" mass="25805">MNKVIMPRPRTESTVPQRCAGPSSAVHWNYSMTGEHMRYASSRSRRRRPVRAGRPPGRTGRRPGPTLRPTSARGPVRRGPRHRPVGHPRNAAGTAIRPRPDGCPGATFGACGPAGPAPCALAVPDRRRRGLGGGRVPRARRWASSARRTRATLPSGRCARARRSRARNIREPRGRLADTCTRNARAAGAIARSQVSLNGPVTAAAIGEAPPVPTVCPDGSTASSRWRDLEPDRPRVRHP</sequence>
<evidence type="ECO:0000313" key="2">
    <source>
        <dbReference type="EMBL" id="MET3868731.1"/>
    </source>
</evidence>